<accession>A0A3D8Y7E9</accession>
<dbReference type="EMBL" id="QNUL01000018">
    <property type="protein sequence ID" value="REA58887.1"/>
    <property type="molecule type" value="Genomic_DNA"/>
</dbReference>
<dbReference type="Proteomes" id="UP000256373">
    <property type="component" value="Unassembled WGS sequence"/>
</dbReference>
<protein>
    <recommendedName>
        <fullName evidence="4">Secretion system C-terminal sorting domain-containing protein</fullName>
    </recommendedName>
</protein>
<feature type="signal peptide" evidence="1">
    <location>
        <begin position="1"/>
        <end position="44"/>
    </location>
</feature>
<proteinExistence type="predicted"/>
<feature type="chain" id="PRO_5017603321" description="Secretion system C-terminal sorting domain-containing protein" evidence="1">
    <location>
        <begin position="45"/>
        <end position="147"/>
    </location>
</feature>
<keyword evidence="1" id="KW-0732">Signal</keyword>
<gene>
    <name evidence="2" type="ORF">DSL64_19660</name>
</gene>
<evidence type="ECO:0008006" key="4">
    <source>
        <dbReference type="Google" id="ProtNLM"/>
    </source>
</evidence>
<dbReference type="AlphaFoldDB" id="A0A3D8Y7E9"/>
<comment type="caution">
    <text evidence="2">The sequence shown here is derived from an EMBL/GenBank/DDBJ whole genome shotgun (WGS) entry which is preliminary data.</text>
</comment>
<organism evidence="2 3">
    <name type="scientific">Dyadobacter luteus</name>
    <dbReference type="NCBI Taxonomy" id="2259619"/>
    <lineage>
        <taxon>Bacteria</taxon>
        <taxon>Pseudomonadati</taxon>
        <taxon>Bacteroidota</taxon>
        <taxon>Cytophagia</taxon>
        <taxon>Cytophagales</taxon>
        <taxon>Spirosomataceae</taxon>
        <taxon>Dyadobacter</taxon>
    </lineage>
</organism>
<keyword evidence="3" id="KW-1185">Reference proteome</keyword>
<reference evidence="2 3" key="1">
    <citation type="submission" date="2018-07" db="EMBL/GenBank/DDBJ databases">
        <title>Dyadobacter roseus sp. nov., isolated from rose rhizosphere soil.</title>
        <authorList>
            <person name="Chen L."/>
        </authorList>
    </citation>
    <scope>NUCLEOTIDE SEQUENCE [LARGE SCALE GENOMIC DNA]</scope>
    <source>
        <strain evidence="2 3">RS19</strain>
    </source>
</reference>
<sequence length="147" mass="15899">MSLRQTNSGNEAAITKKAIAMKNSIKTFASVIALVSVLTFSAHAEDKEAKKAAGFGTGMFVNKSGKVNVMVDKVNADAHTTLLVTNEKGEVVYQETVGKKIQKFGRVLNVDQLNSGTYQVEVVSKGEKQSRKFEISEKTSTKTIAIN</sequence>
<name>A0A3D8Y7E9_9BACT</name>
<evidence type="ECO:0000313" key="3">
    <source>
        <dbReference type="Proteomes" id="UP000256373"/>
    </source>
</evidence>
<evidence type="ECO:0000313" key="2">
    <source>
        <dbReference type="EMBL" id="REA58887.1"/>
    </source>
</evidence>
<evidence type="ECO:0000256" key="1">
    <source>
        <dbReference type="SAM" id="SignalP"/>
    </source>
</evidence>